<evidence type="ECO:0000256" key="8">
    <source>
        <dbReference type="ARBA" id="ARBA00023136"/>
    </source>
</evidence>
<dbReference type="Proteomes" id="UP000663848">
    <property type="component" value="Unassembled WGS sequence"/>
</dbReference>
<dbReference type="GO" id="GO:0009311">
    <property type="term" value="P:oligosaccharide metabolic process"/>
    <property type="evidence" value="ECO:0007669"/>
    <property type="project" value="InterPro"/>
</dbReference>
<dbReference type="InterPro" id="IPR008928">
    <property type="entry name" value="6-hairpin_glycosidase_sf"/>
</dbReference>
<dbReference type="GO" id="GO:0005789">
    <property type="term" value="C:endoplasmic reticulum membrane"/>
    <property type="evidence" value="ECO:0007669"/>
    <property type="project" value="UniProtKB-SubCell"/>
</dbReference>
<sequence length="80" mass="9434">DELDQLHWSEQYGMYADYGLHTDHVQLQRVPMGKPNPQQPQQPTHMVRQVTRQADLTVKYVKHFGYVSLFPLMTRVLNPQ</sequence>
<dbReference type="EC" id="3.2.1.106" evidence="11"/>
<dbReference type="Gene3D" id="1.50.10.10">
    <property type="match status" value="1"/>
</dbReference>
<dbReference type="Pfam" id="PF03200">
    <property type="entry name" value="Glyco_hydro_63"/>
    <property type="match status" value="1"/>
</dbReference>
<evidence type="ECO:0000259" key="12">
    <source>
        <dbReference type="Pfam" id="PF03200"/>
    </source>
</evidence>
<feature type="non-terminal residue" evidence="13">
    <location>
        <position position="80"/>
    </location>
</feature>
<proteinExistence type="inferred from homology"/>
<evidence type="ECO:0000256" key="7">
    <source>
        <dbReference type="ARBA" id="ARBA00022989"/>
    </source>
</evidence>
<evidence type="ECO:0000256" key="10">
    <source>
        <dbReference type="ARBA" id="ARBA00023295"/>
    </source>
</evidence>
<dbReference type="InterPro" id="IPR012341">
    <property type="entry name" value="6hp_glycosidase-like_sf"/>
</dbReference>
<organism evidence="13 14">
    <name type="scientific">Rotaria socialis</name>
    <dbReference type="NCBI Taxonomy" id="392032"/>
    <lineage>
        <taxon>Eukaryota</taxon>
        <taxon>Metazoa</taxon>
        <taxon>Spiralia</taxon>
        <taxon>Gnathifera</taxon>
        <taxon>Rotifera</taxon>
        <taxon>Eurotatoria</taxon>
        <taxon>Bdelloidea</taxon>
        <taxon>Philodinida</taxon>
        <taxon>Philodinidae</taxon>
        <taxon>Rotaria</taxon>
    </lineage>
</organism>
<feature type="non-terminal residue" evidence="13">
    <location>
        <position position="1"/>
    </location>
</feature>
<evidence type="ECO:0000256" key="9">
    <source>
        <dbReference type="ARBA" id="ARBA00023180"/>
    </source>
</evidence>
<keyword evidence="5" id="KW-0256">Endoplasmic reticulum</keyword>
<dbReference type="GO" id="GO:0006487">
    <property type="term" value="P:protein N-linked glycosylation"/>
    <property type="evidence" value="ECO:0007669"/>
    <property type="project" value="TreeGrafter"/>
</dbReference>
<dbReference type="SUPFAM" id="SSF48208">
    <property type="entry name" value="Six-hairpin glycosidases"/>
    <property type="match status" value="1"/>
</dbReference>
<dbReference type="AlphaFoldDB" id="A0A822FTT2"/>
<protein>
    <recommendedName>
        <fullName evidence="11">mannosyl-oligosaccharide glucosidase</fullName>
        <ecNumber evidence="11">3.2.1.106</ecNumber>
    </recommendedName>
</protein>
<keyword evidence="9" id="KW-0325">Glycoprotein</keyword>
<dbReference type="InterPro" id="IPR031335">
    <property type="entry name" value="Glyco_hydro_63_C"/>
</dbReference>
<gene>
    <name evidence="13" type="ORF">QYT958_LOCUS47484</name>
</gene>
<evidence type="ECO:0000313" key="13">
    <source>
        <dbReference type="EMBL" id="CAF5138529.1"/>
    </source>
</evidence>
<keyword evidence="10" id="KW-0326">Glycosidase</keyword>
<evidence type="ECO:0000256" key="2">
    <source>
        <dbReference type="ARBA" id="ARBA00010833"/>
    </source>
</evidence>
<evidence type="ECO:0000256" key="3">
    <source>
        <dbReference type="ARBA" id="ARBA00022692"/>
    </source>
</evidence>
<reference evidence="13" key="1">
    <citation type="submission" date="2021-02" db="EMBL/GenBank/DDBJ databases">
        <authorList>
            <person name="Nowell W R."/>
        </authorList>
    </citation>
    <scope>NUCLEOTIDE SEQUENCE</scope>
</reference>
<name>A0A822FTT2_9BILA</name>
<keyword evidence="4" id="KW-0378">Hydrolase</keyword>
<evidence type="ECO:0000256" key="4">
    <source>
        <dbReference type="ARBA" id="ARBA00022801"/>
    </source>
</evidence>
<dbReference type="PANTHER" id="PTHR10412:SF11">
    <property type="entry name" value="MANNOSYL-OLIGOSACCHARIDE GLUCOSIDASE"/>
    <property type="match status" value="1"/>
</dbReference>
<keyword evidence="3" id="KW-0812">Transmembrane</keyword>
<dbReference type="GO" id="GO:0004573">
    <property type="term" value="F:Glc3Man9GlcNAc2 oligosaccharide glucosidase activity"/>
    <property type="evidence" value="ECO:0007669"/>
    <property type="project" value="UniProtKB-EC"/>
</dbReference>
<keyword evidence="8" id="KW-0472">Membrane</keyword>
<keyword evidence="7" id="KW-1133">Transmembrane helix</keyword>
<comment type="similarity">
    <text evidence="2">Belongs to the glycosyl hydrolase 63 family.</text>
</comment>
<evidence type="ECO:0000313" key="14">
    <source>
        <dbReference type="Proteomes" id="UP000663848"/>
    </source>
</evidence>
<accession>A0A822FTT2</accession>
<feature type="domain" description="Glycosyl hydrolase family 63 C-terminal" evidence="12">
    <location>
        <begin position="2"/>
        <end position="79"/>
    </location>
</feature>
<keyword evidence="6" id="KW-0735">Signal-anchor</keyword>
<dbReference type="InterPro" id="IPR004888">
    <property type="entry name" value="Glycoside_hydrolase_63"/>
</dbReference>
<dbReference type="EMBL" id="CAJOBR010089605">
    <property type="protein sequence ID" value="CAF5138529.1"/>
    <property type="molecule type" value="Genomic_DNA"/>
</dbReference>
<comment type="subcellular location">
    <subcellularLocation>
        <location evidence="1">Endoplasmic reticulum membrane</location>
        <topology evidence="1">Single-pass type II membrane protein</topology>
    </subcellularLocation>
</comment>
<comment type="caution">
    <text evidence="13">The sequence shown here is derived from an EMBL/GenBank/DDBJ whole genome shotgun (WGS) entry which is preliminary data.</text>
</comment>
<evidence type="ECO:0000256" key="1">
    <source>
        <dbReference type="ARBA" id="ARBA00004648"/>
    </source>
</evidence>
<evidence type="ECO:0000256" key="6">
    <source>
        <dbReference type="ARBA" id="ARBA00022968"/>
    </source>
</evidence>
<evidence type="ECO:0000256" key="11">
    <source>
        <dbReference type="ARBA" id="ARBA00038888"/>
    </source>
</evidence>
<evidence type="ECO:0000256" key="5">
    <source>
        <dbReference type="ARBA" id="ARBA00022824"/>
    </source>
</evidence>
<dbReference type="PANTHER" id="PTHR10412">
    <property type="entry name" value="MANNOSYL-OLIGOSACCHARIDE GLUCOSIDASE"/>
    <property type="match status" value="1"/>
</dbReference>